<protein>
    <submittedName>
        <fullName evidence="9">Uncharacterized protein</fullName>
    </submittedName>
</protein>
<evidence type="ECO:0000256" key="5">
    <source>
        <dbReference type="ARBA" id="ARBA00022737"/>
    </source>
</evidence>
<evidence type="ECO:0000256" key="7">
    <source>
        <dbReference type="ARBA" id="ARBA00023212"/>
    </source>
</evidence>
<gene>
    <name evidence="9" type="ORF">RUM44_000505</name>
</gene>
<comment type="subcellular location">
    <subcellularLocation>
        <location evidence="1">Cell projection</location>
        <location evidence="1">Cilium</location>
    </subcellularLocation>
    <subcellularLocation>
        <location evidence="2">Cytoplasm</location>
        <location evidence="2">Cytoskeleton</location>
    </subcellularLocation>
</comment>
<evidence type="ECO:0000256" key="4">
    <source>
        <dbReference type="ARBA" id="ARBA00022574"/>
    </source>
</evidence>
<sequence length="555" mass="63719">MGEIVKETEIQWMKPGASITVSILGKDIAVVASKNMINFIEISRPEKKELLYHANSEVRGDGVQCICTHKTLPCFAFAEMCRNPRILVVSYPSFEVFKSFDSVTDTNYIALKFSEMEYLVALTGVPDYKIVIWNWRTAEKVHVQETKLRNPNQFLSISPTSPIQIVQSTNTDREIFFWNMSVCYKKILFNKVHQSLPETSTPPYCFCFGADGELYFVDSEGSLYMVNADTKSVILQLSCQSPKKDNYVPCLVWYKGGLVFSTPSKVQFWRRKSPEGWALIWTYETKTPFAKLLSSSLRDHLLGVTIWNDVMLFKGETQIDCVLIREYAGDFEFINFIHPVGDYFITFGNTRRLFTIWNKIQGQMTSSLAWSKKRINSMKSNPKRPYSVVVTEDGRTNIINTYDPNYIMELDEVPLTRNSLHEIRFANQGILFCVANREIGEFFMLRLPAKIDVVAYLKIDLKIVDYALNETDDNKLNLLIVPMSQMCCRSGHNLMIYAYIDKLKVFEYVKDIVMPWVTTCIAPSTVSSDLLFCVPHRSRQVDLLNINTGKVVEKA</sequence>
<dbReference type="PANTHER" id="PTHR14885">
    <property type="entry name" value="CILIA- AND FLAGELLA-ASSOCIATED PROTEIN 43-RELATED"/>
    <property type="match status" value="1"/>
</dbReference>
<dbReference type="EMBL" id="JAWJWF010000003">
    <property type="protein sequence ID" value="KAK6635254.1"/>
    <property type="molecule type" value="Genomic_DNA"/>
</dbReference>
<evidence type="ECO:0000313" key="9">
    <source>
        <dbReference type="EMBL" id="KAK6635254.1"/>
    </source>
</evidence>
<dbReference type="SUPFAM" id="SSF69322">
    <property type="entry name" value="Tricorn protease domain 2"/>
    <property type="match status" value="1"/>
</dbReference>
<evidence type="ECO:0000256" key="8">
    <source>
        <dbReference type="ARBA" id="ARBA00023273"/>
    </source>
</evidence>
<evidence type="ECO:0000256" key="2">
    <source>
        <dbReference type="ARBA" id="ARBA00004245"/>
    </source>
</evidence>
<dbReference type="InterPro" id="IPR015943">
    <property type="entry name" value="WD40/YVTN_repeat-like_dom_sf"/>
</dbReference>
<keyword evidence="5" id="KW-0677">Repeat</keyword>
<keyword evidence="8" id="KW-0966">Cell projection</keyword>
<evidence type="ECO:0000256" key="3">
    <source>
        <dbReference type="ARBA" id="ARBA00022490"/>
    </source>
</evidence>
<comment type="caution">
    <text evidence="9">The sequence shown here is derived from an EMBL/GenBank/DDBJ whole genome shotgun (WGS) entry which is preliminary data.</text>
</comment>
<accession>A0ABR1B5N3</accession>
<keyword evidence="3" id="KW-0963">Cytoplasm</keyword>
<keyword evidence="4" id="KW-0853">WD repeat</keyword>
<evidence type="ECO:0000256" key="6">
    <source>
        <dbReference type="ARBA" id="ARBA00023054"/>
    </source>
</evidence>
<keyword evidence="10" id="KW-1185">Reference proteome</keyword>
<dbReference type="Proteomes" id="UP001359485">
    <property type="component" value="Unassembled WGS sequence"/>
</dbReference>
<evidence type="ECO:0000256" key="1">
    <source>
        <dbReference type="ARBA" id="ARBA00004138"/>
    </source>
</evidence>
<evidence type="ECO:0000313" key="10">
    <source>
        <dbReference type="Proteomes" id="UP001359485"/>
    </source>
</evidence>
<name>A0ABR1B5N3_POLSC</name>
<keyword evidence="7" id="KW-0206">Cytoskeleton</keyword>
<dbReference type="Gene3D" id="2.130.10.10">
    <property type="entry name" value="YVTN repeat-like/Quinoprotein amine dehydrogenase"/>
    <property type="match status" value="2"/>
</dbReference>
<keyword evidence="6" id="KW-0175">Coiled coil</keyword>
<dbReference type="PANTHER" id="PTHR14885:SF1">
    <property type="entry name" value="CILIA- AND FLAGELLA-ASSOCIATED PROTEIN 43"/>
    <property type="match status" value="1"/>
</dbReference>
<reference evidence="9 10" key="1">
    <citation type="submission" date="2023-09" db="EMBL/GenBank/DDBJ databases">
        <title>Genomes of two closely related lineages of the louse Polyplax serrata with different host specificities.</title>
        <authorList>
            <person name="Martinu J."/>
            <person name="Tarabai H."/>
            <person name="Stefka J."/>
            <person name="Hypsa V."/>
        </authorList>
    </citation>
    <scope>NUCLEOTIDE SEQUENCE [LARGE SCALE GENOMIC DNA]</scope>
    <source>
        <strain evidence="9">98ZLc_SE</strain>
    </source>
</reference>
<organism evidence="9 10">
    <name type="scientific">Polyplax serrata</name>
    <name type="common">Common mouse louse</name>
    <dbReference type="NCBI Taxonomy" id="468196"/>
    <lineage>
        <taxon>Eukaryota</taxon>
        <taxon>Metazoa</taxon>
        <taxon>Ecdysozoa</taxon>
        <taxon>Arthropoda</taxon>
        <taxon>Hexapoda</taxon>
        <taxon>Insecta</taxon>
        <taxon>Pterygota</taxon>
        <taxon>Neoptera</taxon>
        <taxon>Paraneoptera</taxon>
        <taxon>Psocodea</taxon>
        <taxon>Troctomorpha</taxon>
        <taxon>Phthiraptera</taxon>
        <taxon>Anoplura</taxon>
        <taxon>Polyplacidae</taxon>
        <taxon>Polyplax</taxon>
    </lineage>
</organism>
<proteinExistence type="predicted"/>